<comment type="similarity">
    <text evidence="1">Belongs to the FldB/FldC dehydratase alpha/beta subunit family.</text>
</comment>
<name>A0AA43U6H6_9ACTN</name>
<comment type="caution">
    <text evidence="2">The sequence shown here is derived from an EMBL/GenBank/DDBJ whole genome shotgun (WGS) entry which is preliminary data.</text>
</comment>
<evidence type="ECO:0000313" key="3">
    <source>
        <dbReference type="Proteomes" id="UP001168575"/>
    </source>
</evidence>
<dbReference type="Gene3D" id="3.40.50.11900">
    <property type="match status" value="1"/>
</dbReference>
<dbReference type="GO" id="GO:0016836">
    <property type="term" value="F:hydro-lyase activity"/>
    <property type="evidence" value="ECO:0007669"/>
    <property type="project" value="UniProtKB-ARBA"/>
</dbReference>
<dbReference type="Pfam" id="PF06050">
    <property type="entry name" value="HGD-D"/>
    <property type="match status" value="1"/>
</dbReference>
<organism evidence="2 3">
    <name type="scientific">Phoenicibacter congonensis</name>
    <dbReference type="NCBI Taxonomy" id="1944646"/>
    <lineage>
        <taxon>Bacteria</taxon>
        <taxon>Bacillati</taxon>
        <taxon>Actinomycetota</taxon>
        <taxon>Coriobacteriia</taxon>
        <taxon>Eggerthellales</taxon>
        <taxon>Eggerthellaceae</taxon>
        <taxon>Phoenicibacter</taxon>
    </lineage>
</organism>
<proteinExistence type="inferred from homology"/>
<dbReference type="EMBL" id="JAUMVS010000144">
    <property type="protein sequence ID" value="MDO4842338.1"/>
    <property type="molecule type" value="Genomic_DNA"/>
</dbReference>
<keyword evidence="3" id="KW-1185">Reference proteome</keyword>
<dbReference type="PANTHER" id="PTHR30548:SF6">
    <property type="entry name" value="DEHYDRATASE SUBUNIT YJIM-RELATED"/>
    <property type="match status" value="1"/>
</dbReference>
<sequence length="130" mass="14397">NKVDKAIDENGGVVVCNDSCAGERTNKMMIDPEADDIYGAIADKYIEINCSIMSPNDGRMKNTIEMAKKYEADGVIDMILNCCHTFNVESALMQREVEKAGLPYLKLETDYSQSDAGQIDTRIAAFIETM</sequence>
<gene>
    <name evidence="2" type="ORF">Q3982_06655</name>
</gene>
<dbReference type="AlphaFoldDB" id="A0AA43U6H6"/>
<dbReference type="Proteomes" id="UP001168575">
    <property type="component" value="Unassembled WGS sequence"/>
</dbReference>
<reference evidence="2" key="1">
    <citation type="submission" date="2023-07" db="EMBL/GenBank/DDBJ databases">
        <title>Between Cages and Wild: Unraveling the Impact of Captivity on Animal Microbiomes and Antimicrobial Resistance.</title>
        <authorList>
            <person name="Schmartz G.P."/>
            <person name="Rehner J."/>
            <person name="Schuff M.J."/>
            <person name="Becker S.L."/>
            <person name="Kravczyk M."/>
            <person name="Gurevich A."/>
            <person name="Francke R."/>
            <person name="Mueller R."/>
            <person name="Keller V."/>
            <person name="Keller A."/>
        </authorList>
    </citation>
    <scope>NUCLEOTIDE SEQUENCE</scope>
    <source>
        <strain evidence="2">S12M_St_49</strain>
    </source>
</reference>
<accession>A0AA43U6H6</accession>
<protein>
    <submittedName>
        <fullName evidence="2">2-hydroxyacyl-CoA dehydratase family protein</fullName>
    </submittedName>
</protein>
<evidence type="ECO:0000313" key="2">
    <source>
        <dbReference type="EMBL" id="MDO4842338.1"/>
    </source>
</evidence>
<evidence type="ECO:0000256" key="1">
    <source>
        <dbReference type="ARBA" id="ARBA00005806"/>
    </source>
</evidence>
<dbReference type="InterPro" id="IPR010327">
    <property type="entry name" value="FldB/FldC_alpha/beta"/>
</dbReference>
<dbReference type="PANTHER" id="PTHR30548">
    <property type="entry name" value="2-HYDROXYGLUTARYL-COA DEHYDRATASE, D-COMPONENT-RELATED"/>
    <property type="match status" value="1"/>
</dbReference>
<feature type="non-terminal residue" evidence="2">
    <location>
        <position position="1"/>
    </location>
</feature>